<dbReference type="InterPro" id="IPR036412">
    <property type="entry name" value="HAD-like_sf"/>
</dbReference>
<protein>
    <submittedName>
        <fullName evidence="1">Phosphatase</fullName>
    </submittedName>
</protein>
<dbReference type="Gene3D" id="3.40.50.1000">
    <property type="entry name" value="HAD superfamily/HAD-like"/>
    <property type="match status" value="1"/>
</dbReference>
<reference evidence="2" key="1">
    <citation type="journal article" date="2019" name="Microbiol. Immunol.">
        <title>Molecular and phenotypic characterization of Leptospira johnsonii sp. nov., Leptospira ellinghausenii sp. nov. and Leptospira ryugenii sp. nov. isolated from soil and water in Japan.</title>
        <authorList>
            <person name="Masuzawa T."/>
            <person name="Saito M."/>
            <person name="Nakao R."/>
            <person name="Nikaido Y."/>
            <person name="Matsumoto M."/>
            <person name="Ogawa M."/>
            <person name="Yokoyama M."/>
            <person name="Hidaka Y."/>
            <person name="Tomita J."/>
            <person name="Sakakibara K."/>
            <person name="Suzuki K."/>
            <person name="Yasuda S."/>
            <person name="Sato H."/>
            <person name="Yamaguchi M."/>
            <person name="Yoshida S.I."/>
            <person name="Koizumi N."/>
            <person name="Kawamura Y."/>
        </authorList>
    </citation>
    <scope>NUCLEOTIDE SEQUENCE [LARGE SCALE GENOMIC DNA]</scope>
    <source>
        <strain evidence="2">E18</strain>
    </source>
</reference>
<dbReference type="InterPro" id="IPR006439">
    <property type="entry name" value="HAD-SF_hydro_IA"/>
</dbReference>
<evidence type="ECO:0000313" key="1">
    <source>
        <dbReference type="EMBL" id="GBF42371.1"/>
    </source>
</evidence>
<dbReference type="SFLD" id="SFLDG01129">
    <property type="entry name" value="C1.5:_HAD__Beta-PGM__Phosphata"/>
    <property type="match status" value="1"/>
</dbReference>
<gene>
    <name evidence="1" type="ORF">LPTSP2_16580</name>
</gene>
<dbReference type="EMBL" id="BFAZ01000008">
    <property type="protein sequence ID" value="GBF42371.1"/>
    <property type="molecule type" value="Genomic_DNA"/>
</dbReference>
<sequence length="196" mass="22410">MKLHQKKQFWIFDMDGTLTTAQHDFLAIKQELGIPTDVDILTSLSMLPPNIKKQKQIELDKIEYKIAKLAKASHGCFEFLQTVHSQTKTLGILTRNSFVNSLETLNAAGISNFFSEQNIICRDRALPKPNPDGILYLLQQWNAKPEETIMIGDYVFDLEAGKRANVETIYIDPTGLFPFQKEANYKVTKLEEILYL</sequence>
<name>A0A2P2DCL1_9LEPT</name>
<dbReference type="OrthoDB" id="9792518at2"/>
<evidence type="ECO:0000313" key="2">
    <source>
        <dbReference type="Proteomes" id="UP000245206"/>
    </source>
</evidence>
<proteinExistence type="predicted"/>
<dbReference type="Proteomes" id="UP000245206">
    <property type="component" value="Unassembled WGS sequence"/>
</dbReference>
<dbReference type="NCBIfam" id="TIGR01549">
    <property type="entry name" value="HAD-SF-IA-v1"/>
    <property type="match status" value="1"/>
</dbReference>
<dbReference type="InterPro" id="IPR041492">
    <property type="entry name" value="HAD_2"/>
</dbReference>
<dbReference type="NCBIfam" id="TIGR01509">
    <property type="entry name" value="HAD-SF-IA-v3"/>
    <property type="match status" value="1"/>
</dbReference>
<dbReference type="InterPro" id="IPR023214">
    <property type="entry name" value="HAD_sf"/>
</dbReference>
<accession>A0A2P2DCL1</accession>
<dbReference type="PANTHER" id="PTHR43885:SF1">
    <property type="entry name" value="SUPERFAMILY HYDROLASE, PUTATIVE (AFU_ORTHOLOGUE AFUA_4G13290)-RELATED"/>
    <property type="match status" value="1"/>
</dbReference>
<dbReference type="Pfam" id="PF13419">
    <property type="entry name" value="HAD_2"/>
    <property type="match status" value="1"/>
</dbReference>
<comment type="caution">
    <text evidence="1">The sequence shown here is derived from an EMBL/GenBank/DDBJ whole genome shotgun (WGS) entry which is preliminary data.</text>
</comment>
<dbReference type="AlphaFoldDB" id="A0A2P2DCL1"/>
<dbReference type="RefSeq" id="WP_108959465.1">
    <property type="nucleotide sequence ID" value="NZ_BFAZ01000008.1"/>
</dbReference>
<dbReference type="PANTHER" id="PTHR43885">
    <property type="entry name" value="HALOACID DEHALOGENASE-LIKE HYDROLASE"/>
    <property type="match status" value="1"/>
</dbReference>
<dbReference type="SUPFAM" id="SSF56784">
    <property type="entry name" value="HAD-like"/>
    <property type="match status" value="1"/>
</dbReference>
<organism evidence="1 2">
    <name type="scientific">Leptospira ellinghausenii</name>
    <dbReference type="NCBI Taxonomy" id="1917822"/>
    <lineage>
        <taxon>Bacteria</taxon>
        <taxon>Pseudomonadati</taxon>
        <taxon>Spirochaetota</taxon>
        <taxon>Spirochaetia</taxon>
        <taxon>Leptospirales</taxon>
        <taxon>Leptospiraceae</taxon>
        <taxon>Leptospira</taxon>
    </lineage>
</organism>
<dbReference type="SFLD" id="SFLDS00003">
    <property type="entry name" value="Haloacid_Dehalogenase"/>
    <property type="match status" value="1"/>
</dbReference>
<keyword evidence="2" id="KW-1185">Reference proteome</keyword>
<dbReference type="Gene3D" id="1.10.260.80">
    <property type="match status" value="1"/>
</dbReference>